<dbReference type="EMBL" id="JACAGC010000009">
    <property type="protein sequence ID" value="KAF6344193.1"/>
    <property type="molecule type" value="Genomic_DNA"/>
</dbReference>
<proteinExistence type="predicted"/>
<name>A0A7J7X3E7_RHIFE</name>
<evidence type="ECO:0000313" key="1">
    <source>
        <dbReference type="EMBL" id="KAF6344193.1"/>
    </source>
</evidence>
<protein>
    <submittedName>
        <fullName evidence="1">CUB domain containing protein 2</fullName>
    </submittedName>
</protein>
<dbReference type="Proteomes" id="UP000585614">
    <property type="component" value="Unassembled WGS sequence"/>
</dbReference>
<reference evidence="1 2" key="1">
    <citation type="journal article" date="2020" name="Nature">
        <title>Six reference-quality genomes reveal evolution of bat adaptations.</title>
        <authorList>
            <person name="Jebb D."/>
            <person name="Huang Z."/>
            <person name="Pippel M."/>
            <person name="Hughes G.M."/>
            <person name="Lavrichenko K."/>
            <person name="Devanna P."/>
            <person name="Winkler S."/>
            <person name="Jermiin L.S."/>
            <person name="Skirmuntt E.C."/>
            <person name="Katzourakis A."/>
            <person name="Burkitt-Gray L."/>
            <person name="Ray D.A."/>
            <person name="Sullivan K.A.M."/>
            <person name="Roscito J.G."/>
            <person name="Kirilenko B.M."/>
            <person name="Davalos L.M."/>
            <person name="Corthals A.P."/>
            <person name="Power M.L."/>
            <person name="Jones G."/>
            <person name="Ransome R.D."/>
            <person name="Dechmann D.K.N."/>
            <person name="Locatelli A.G."/>
            <person name="Puechmaille S.J."/>
            <person name="Fedrigo O."/>
            <person name="Jarvis E.D."/>
            <person name="Hiller M."/>
            <person name="Vernes S.C."/>
            <person name="Myers E.W."/>
            <person name="Teeling E.C."/>
        </authorList>
    </citation>
    <scope>NUCLEOTIDE SEQUENCE [LARGE SCALE GENOMIC DNA]</scope>
    <source>
        <strain evidence="1">MRhiFer1</strain>
        <tissue evidence="1">Lung</tissue>
    </source>
</reference>
<accession>A0A7J7X3E7</accession>
<dbReference type="Gene3D" id="2.60.40.3210">
    <property type="entry name" value="Zona pellucida, ZP-N domain"/>
    <property type="match status" value="1"/>
</dbReference>
<gene>
    <name evidence="1" type="ORF">mRhiFer1_002542</name>
</gene>
<comment type="caution">
    <text evidence="1">The sequence shown here is derived from an EMBL/GenBank/DDBJ whole genome shotgun (WGS) entry which is preliminary data.</text>
</comment>
<evidence type="ECO:0000313" key="2">
    <source>
        <dbReference type="Proteomes" id="UP000585614"/>
    </source>
</evidence>
<dbReference type="AlphaFoldDB" id="A0A7J7X3E7"/>
<sequence length="101" mass="11133">MNVSCSRTDFQILMSTQALAPLGRTHVYLGSRRCAAQEVGSIFRIQARFDTCGTESQGDRVSSGPFRCEPAPVTPTEKEQHFGDCQRAVHRLLGWRAGGHP</sequence>
<organism evidence="1 2">
    <name type="scientific">Rhinolophus ferrumequinum</name>
    <name type="common">Greater horseshoe bat</name>
    <dbReference type="NCBI Taxonomy" id="59479"/>
    <lineage>
        <taxon>Eukaryota</taxon>
        <taxon>Metazoa</taxon>
        <taxon>Chordata</taxon>
        <taxon>Craniata</taxon>
        <taxon>Vertebrata</taxon>
        <taxon>Euteleostomi</taxon>
        <taxon>Mammalia</taxon>
        <taxon>Eutheria</taxon>
        <taxon>Laurasiatheria</taxon>
        <taxon>Chiroptera</taxon>
        <taxon>Yinpterochiroptera</taxon>
        <taxon>Rhinolophoidea</taxon>
        <taxon>Rhinolophidae</taxon>
        <taxon>Rhinolophinae</taxon>
        <taxon>Rhinolophus</taxon>
    </lineage>
</organism>